<sequence>MASATGALCLSRRAASAAASIAAATTTTTTSSSAAAGISTPSASSIRSPASPSSALLSAAAGPSRPRTLARGTRAFSTNQRCAAQPDFYKVLGVPRNASQTDIKRQFYQLSKKYHPDVNRDDDDAKRKFQEVSEAYATLGHDRSRRAYDANQYSGSSSSSAAGYGHYSTTGGASSMNAERRARAAYAWDYTRRRGESPRSSRASSASSPTSGARPGFASYGRGGVNPESSFGVNDEHPADRLERLAERERRRRERAGFGEWDRSSGGGGAGAQGQGQPHESQVGTAVFRFFQGAGIFCVVLWAGTIGMRIIGLGGRGPEERSRRINRVGGGAS</sequence>
<gene>
    <name evidence="5" type="ORF">OC842_005993</name>
</gene>
<proteinExistence type="predicted"/>
<reference evidence="5" key="1">
    <citation type="journal article" date="2023" name="PhytoFront">
        <title>Draft Genome Resources of Seven Strains of Tilletia horrida, Causal Agent of Kernel Smut of Rice.</title>
        <authorList>
            <person name="Khanal S."/>
            <person name="Antony Babu S."/>
            <person name="Zhou X.G."/>
        </authorList>
    </citation>
    <scope>NUCLEOTIDE SEQUENCE</scope>
    <source>
        <strain evidence="5">TX3</strain>
    </source>
</reference>
<feature type="compositionally biased region" description="Gly residues" evidence="2">
    <location>
        <begin position="265"/>
        <end position="274"/>
    </location>
</feature>
<feature type="compositionally biased region" description="Low complexity" evidence="2">
    <location>
        <begin position="22"/>
        <end position="66"/>
    </location>
</feature>
<keyword evidence="3" id="KW-1133">Transmembrane helix</keyword>
<feature type="transmembrane region" description="Helical" evidence="3">
    <location>
        <begin position="290"/>
        <end position="314"/>
    </location>
</feature>
<feature type="compositionally biased region" description="Low complexity" evidence="2">
    <location>
        <begin position="200"/>
        <end position="216"/>
    </location>
</feature>
<dbReference type="AlphaFoldDB" id="A0AAN6G846"/>
<evidence type="ECO:0000313" key="6">
    <source>
        <dbReference type="Proteomes" id="UP001176521"/>
    </source>
</evidence>
<dbReference type="EMBL" id="JAPDMQ010000481">
    <property type="protein sequence ID" value="KAK0523915.1"/>
    <property type="molecule type" value="Genomic_DNA"/>
</dbReference>
<feature type="region of interest" description="Disordered" evidence="2">
    <location>
        <begin position="314"/>
        <end position="333"/>
    </location>
</feature>
<evidence type="ECO:0000256" key="3">
    <source>
        <dbReference type="SAM" id="Phobius"/>
    </source>
</evidence>
<dbReference type="PROSITE" id="PS50076">
    <property type="entry name" value="DNAJ_2"/>
    <property type="match status" value="1"/>
</dbReference>
<keyword evidence="3" id="KW-0812">Transmembrane</keyword>
<keyword evidence="3" id="KW-0472">Membrane</keyword>
<feature type="domain" description="J" evidence="4">
    <location>
        <begin position="87"/>
        <end position="152"/>
    </location>
</feature>
<keyword evidence="1" id="KW-0143">Chaperone</keyword>
<dbReference type="PANTHER" id="PTHR44145:SF3">
    <property type="entry name" value="DNAJ HOMOLOG SUBFAMILY A MEMBER 3, MITOCHONDRIAL"/>
    <property type="match status" value="1"/>
</dbReference>
<evidence type="ECO:0000313" key="5">
    <source>
        <dbReference type="EMBL" id="KAK0523915.1"/>
    </source>
</evidence>
<dbReference type="SMART" id="SM00271">
    <property type="entry name" value="DnaJ"/>
    <property type="match status" value="1"/>
</dbReference>
<dbReference type="Pfam" id="PF00226">
    <property type="entry name" value="DnaJ"/>
    <property type="match status" value="1"/>
</dbReference>
<dbReference type="InterPro" id="IPR051938">
    <property type="entry name" value="Apopto_cytoskel_mod"/>
</dbReference>
<evidence type="ECO:0000256" key="1">
    <source>
        <dbReference type="ARBA" id="ARBA00023186"/>
    </source>
</evidence>
<dbReference type="SUPFAM" id="SSF46565">
    <property type="entry name" value="Chaperone J-domain"/>
    <property type="match status" value="1"/>
</dbReference>
<feature type="region of interest" description="Disordered" evidence="2">
    <location>
        <begin position="22"/>
        <end position="68"/>
    </location>
</feature>
<evidence type="ECO:0000256" key="2">
    <source>
        <dbReference type="SAM" id="MobiDB-lite"/>
    </source>
</evidence>
<dbReference type="PRINTS" id="PR00625">
    <property type="entry name" value="JDOMAIN"/>
</dbReference>
<dbReference type="InterPro" id="IPR001623">
    <property type="entry name" value="DnaJ_domain"/>
</dbReference>
<protein>
    <recommendedName>
        <fullName evidence="4">J domain-containing protein</fullName>
    </recommendedName>
</protein>
<dbReference type="Gene3D" id="1.10.287.110">
    <property type="entry name" value="DnaJ domain"/>
    <property type="match status" value="1"/>
</dbReference>
<dbReference type="Proteomes" id="UP001176521">
    <property type="component" value="Unassembled WGS sequence"/>
</dbReference>
<dbReference type="PANTHER" id="PTHR44145">
    <property type="entry name" value="DNAJ HOMOLOG SUBFAMILY A MEMBER 3, MITOCHONDRIAL"/>
    <property type="match status" value="1"/>
</dbReference>
<organism evidence="5 6">
    <name type="scientific">Tilletia horrida</name>
    <dbReference type="NCBI Taxonomy" id="155126"/>
    <lineage>
        <taxon>Eukaryota</taxon>
        <taxon>Fungi</taxon>
        <taxon>Dikarya</taxon>
        <taxon>Basidiomycota</taxon>
        <taxon>Ustilaginomycotina</taxon>
        <taxon>Exobasidiomycetes</taxon>
        <taxon>Tilletiales</taxon>
        <taxon>Tilletiaceae</taxon>
        <taxon>Tilletia</taxon>
    </lineage>
</organism>
<dbReference type="InterPro" id="IPR036869">
    <property type="entry name" value="J_dom_sf"/>
</dbReference>
<keyword evidence="6" id="KW-1185">Reference proteome</keyword>
<feature type="region of interest" description="Disordered" evidence="2">
    <location>
        <begin position="192"/>
        <end position="280"/>
    </location>
</feature>
<accession>A0AAN6G846</accession>
<dbReference type="CDD" id="cd06257">
    <property type="entry name" value="DnaJ"/>
    <property type="match status" value="1"/>
</dbReference>
<feature type="compositionally biased region" description="Basic and acidic residues" evidence="2">
    <location>
        <begin position="234"/>
        <end position="263"/>
    </location>
</feature>
<comment type="caution">
    <text evidence="5">The sequence shown here is derived from an EMBL/GenBank/DDBJ whole genome shotgun (WGS) entry which is preliminary data.</text>
</comment>
<evidence type="ECO:0000259" key="4">
    <source>
        <dbReference type="PROSITE" id="PS50076"/>
    </source>
</evidence>
<name>A0AAN6G846_9BASI</name>